<dbReference type="EMBL" id="AP019308">
    <property type="protein sequence ID" value="BBH22792.1"/>
    <property type="molecule type" value="Genomic_DNA"/>
</dbReference>
<dbReference type="AlphaFoldDB" id="A0A3G9IWW4"/>
<dbReference type="Proteomes" id="UP000275368">
    <property type="component" value="Chromosome"/>
</dbReference>
<gene>
    <name evidence="1" type="primary">ytaF</name>
    <name evidence="1" type="ORF">Back11_41370</name>
</gene>
<evidence type="ECO:0000313" key="1">
    <source>
        <dbReference type="EMBL" id="BBH22792.1"/>
    </source>
</evidence>
<sequence>MHWLSIIGIGLAANLDNLGIGMSFGTRSTRIPVLSNVIIAILSMIAAYLSLVSGQAIAAVIPVKTANMCGGILVVLIGLWSIYSDRRQQNLANGDASRDLNEGEGPSALIRHPEKADKDGNNMISWRESLALGFALSINCLASGFGAGVTQLSPLATTLSIGLFSFLTIALGARIGFKLAQTWFGKYANTIGGMLLIAIGIYEIFV</sequence>
<dbReference type="Pfam" id="PF02659">
    <property type="entry name" value="Mntp"/>
    <property type="match status" value="1"/>
</dbReference>
<protein>
    <submittedName>
        <fullName evidence="1">Putative membrane protein YtaF</fullName>
    </submittedName>
</protein>
<dbReference type="PANTHER" id="PTHR35529:SF2">
    <property type="entry name" value="SPORULATION PROTEIN YTAF-RELATED"/>
    <property type="match status" value="1"/>
</dbReference>
<dbReference type="KEGG" id="pbk:Back11_41370"/>
<dbReference type="OrthoDB" id="1679205at2"/>
<organism evidence="1 2">
    <name type="scientific">Paenibacillus baekrokdamisoli</name>
    <dbReference type="NCBI Taxonomy" id="1712516"/>
    <lineage>
        <taxon>Bacteria</taxon>
        <taxon>Bacillati</taxon>
        <taxon>Bacillota</taxon>
        <taxon>Bacilli</taxon>
        <taxon>Bacillales</taxon>
        <taxon>Paenibacillaceae</taxon>
        <taxon>Paenibacillus</taxon>
    </lineage>
</organism>
<accession>A0A3G9IWW4</accession>
<proteinExistence type="predicted"/>
<dbReference type="InterPro" id="IPR003810">
    <property type="entry name" value="Mntp/YtaF"/>
</dbReference>
<evidence type="ECO:0000313" key="2">
    <source>
        <dbReference type="Proteomes" id="UP000275368"/>
    </source>
</evidence>
<dbReference type="PANTHER" id="PTHR35529">
    <property type="entry name" value="MANGANESE EFFLUX PUMP MNTP-RELATED"/>
    <property type="match status" value="1"/>
</dbReference>
<reference evidence="1 2" key="1">
    <citation type="submission" date="2018-11" db="EMBL/GenBank/DDBJ databases">
        <title>Complete genome sequence of Paenibacillus baekrokdamisoli strain KCTC 33723.</title>
        <authorList>
            <person name="Kang S.W."/>
            <person name="Lee K.C."/>
            <person name="Kim K.K."/>
            <person name="Kim J.S."/>
            <person name="Kim D.S."/>
            <person name="Ko S.H."/>
            <person name="Yang S.H."/>
            <person name="Lee J.S."/>
        </authorList>
    </citation>
    <scope>NUCLEOTIDE SEQUENCE [LARGE SCALE GENOMIC DNA]</scope>
    <source>
        <strain evidence="1 2">KCTC 33723</strain>
    </source>
</reference>
<dbReference type="RefSeq" id="WP_125661456.1">
    <property type="nucleotide sequence ID" value="NZ_AP019308.1"/>
</dbReference>
<name>A0A3G9IWW4_9BACL</name>
<keyword evidence="2" id="KW-1185">Reference proteome</keyword>